<feature type="region of interest" description="Disordered" evidence="1">
    <location>
        <begin position="38"/>
        <end position="103"/>
    </location>
</feature>
<gene>
    <name evidence="2" type="ORF">TSAR_002440</name>
</gene>
<name>A0A232FF84_9HYME</name>
<dbReference type="EMBL" id="NNAY01000291">
    <property type="protein sequence ID" value="OXU29426.1"/>
    <property type="molecule type" value="Genomic_DNA"/>
</dbReference>
<organism evidence="2 3">
    <name type="scientific">Trichomalopsis sarcophagae</name>
    <dbReference type="NCBI Taxonomy" id="543379"/>
    <lineage>
        <taxon>Eukaryota</taxon>
        <taxon>Metazoa</taxon>
        <taxon>Ecdysozoa</taxon>
        <taxon>Arthropoda</taxon>
        <taxon>Hexapoda</taxon>
        <taxon>Insecta</taxon>
        <taxon>Pterygota</taxon>
        <taxon>Neoptera</taxon>
        <taxon>Endopterygota</taxon>
        <taxon>Hymenoptera</taxon>
        <taxon>Apocrita</taxon>
        <taxon>Proctotrupomorpha</taxon>
        <taxon>Chalcidoidea</taxon>
        <taxon>Pteromalidae</taxon>
        <taxon>Pteromalinae</taxon>
        <taxon>Trichomalopsis</taxon>
    </lineage>
</organism>
<comment type="caution">
    <text evidence="2">The sequence shown here is derived from an EMBL/GenBank/DDBJ whole genome shotgun (WGS) entry which is preliminary data.</text>
</comment>
<keyword evidence="3" id="KW-1185">Reference proteome</keyword>
<evidence type="ECO:0000313" key="2">
    <source>
        <dbReference type="EMBL" id="OXU29426.1"/>
    </source>
</evidence>
<sequence length="176" mass="19296">MDDEQSSFFGRFYTCVNSSLSKEVSNPCKPGQKSFVAGLFDSKPKEPPERAKASEGKLAKPDESKAVKDDEPSEDKESAIGRESEPQQSYLHDGATDSPPAENICFIKEQNPLEPCCCELKTDDEDDDGSPCPPAGYSENPRVPGCSCDLCRKNGYHGSCCGKRAYDKEPPRFEQA</sequence>
<feature type="compositionally biased region" description="Basic and acidic residues" evidence="1">
    <location>
        <begin position="42"/>
        <end position="85"/>
    </location>
</feature>
<accession>A0A232FF84</accession>
<protein>
    <submittedName>
        <fullName evidence="2">Uncharacterized protein</fullName>
    </submittedName>
</protein>
<dbReference type="Proteomes" id="UP000215335">
    <property type="component" value="Unassembled WGS sequence"/>
</dbReference>
<reference evidence="2 3" key="1">
    <citation type="journal article" date="2017" name="Curr. Biol.">
        <title>The Evolution of Venom by Co-option of Single-Copy Genes.</title>
        <authorList>
            <person name="Martinson E.O."/>
            <person name="Mrinalini"/>
            <person name="Kelkar Y.D."/>
            <person name="Chang C.H."/>
            <person name="Werren J.H."/>
        </authorList>
    </citation>
    <scope>NUCLEOTIDE SEQUENCE [LARGE SCALE GENOMIC DNA]</scope>
    <source>
        <strain evidence="2 3">Alberta</strain>
        <tissue evidence="2">Whole body</tissue>
    </source>
</reference>
<evidence type="ECO:0000313" key="3">
    <source>
        <dbReference type="Proteomes" id="UP000215335"/>
    </source>
</evidence>
<evidence type="ECO:0000256" key="1">
    <source>
        <dbReference type="SAM" id="MobiDB-lite"/>
    </source>
</evidence>
<proteinExistence type="predicted"/>
<dbReference type="AlphaFoldDB" id="A0A232FF84"/>